<comment type="caution">
    <text evidence="19">The sequence shown here is derived from an EMBL/GenBank/DDBJ whole genome shotgun (WGS) entry which is preliminary data.</text>
</comment>
<dbReference type="GO" id="GO:0005524">
    <property type="term" value="F:ATP binding"/>
    <property type="evidence" value="ECO:0007669"/>
    <property type="project" value="UniProtKB-UniRule"/>
</dbReference>
<feature type="region of interest" description="Disordered" evidence="16">
    <location>
        <begin position="862"/>
        <end position="888"/>
    </location>
</feature>
<keyword evidence="6 15" id="KW-0347">Helicase</keyword>
<dbReference type="Gene3D" id="3.40.50.300">
    <property type="entry name" value="P-loop containing nucleotide triphosphate hydrolases"/>
    <property type="match status" value="4"/>
</dbReference>
<evidence type="ECO:0000256" key="2">
    <source>
        <dbReference type="ARBA" id="ARBA00022722"/>
    </source>
</evidence>
<evidence type="ECO:0000256" key="6">
    <source>
        <dbReference type="ARBA" id="ARBA00022806"/>
    </source>
</evidence>
<evidence type="ECO:0000256" key="10">
    <source>
        <dbReference type="ARBA" id="ARBA00023204"/>
    </source>
</evidence>
<evidence type="ECO:0000256" key="5">
    <source>
        <dbReference type="ARBA" id="ARBA00022801"/>
    </source>
</evidence>
<keyword evidence="9" id="KW-0238">DNA-binding</keyword>
<dbReference type="InterPro" id="IPR011604">
    <property type="entry name" value="PDDEXK-like_dom_sf"/>
</dbReference>
<dbReference type="Gene3D" id="3.90.320.10">
    <property type="match status" value="1"/>
</dbReference>
<keyword evidence="20" id="KW-1185">Reference proteome</keyword>
<feature type="domain" description="UvrD-like helicase ATP-binding" evidence="17">
    <location>
        <begin position="11"/>
        <end position="474"/>
    </location>
</feature>
<dbReference type="InterPro" id="IPR014017">
    <property type="entry name" value="DNA_helicase_UvrD-like_C"/>
</dbReference>
<evidence type="ECO:0000259" key="17">
    <source>
        <dbReference type="PROSITE" id="PS51198"/>
    </source>
</evidence>
<evidence type="ECO:0000313" key="20">
    <source>
        <dbReference type="Proteomes" id="UP000252530"/>
    </source>
</evidence>
<evidence type="ECO:0000256" key="4">
    <source>
        <dbReference type="ARBA" id="ARBA00022763"/>
    </source>
</evidence>
<feature type="region of interest" description="Disordered" evidence="16">
    <location>
        <begin position="1049"/>
        <end position="1073"/>
    </location>
</feature>
<evidence type="ECO:0000256" key="8">
    <source>
        <dbReference type="ARBA" id="ARBA00022840"/>
    </source>
</evidence>
<reference evidence="19 20" key="1">
    <citation type="submission" date="2017-10" db="EMBL/GenBank/DDBJ databases">
        <title>Bifidobacterium xylocopum sp. nov. and Bifidobacterium aemilianum sp. nov., from the carpenter bee (Xylocopa violacea) digestive tract.</title>
        <authorList>
            <person name="Alberoni D."/>
            <person name="Baffoni L."/>
            <person name="Di Gioia D."/>
            <person name="Gaggia F."/>
            <person name="Biavati B."/>
        </authorList>
    </citation>
    <scope>NUCLEOTIDE SEQUENCE [LARGE SCALE GENOMIC DNA]</scope>
    <source>
        <strain evidence="19 20">XV10</strain>
    </source>
</reference>
<feature type="compositionally biased region" description="Basic and acidic residues" evidence="16">
    <location>
        <begin position="869"/>
        <end position="879"/>
    </location>
</feature>
<keyword evidence="5 15" id="KW-0378">Hydrolase</keyword>
<dbReference type="InterPro" id="IPR038726">
    <property type="entry name" value="PDDEXK_AddAB-type"/>
</dbReference>
<evidence type="ECO:0000256" key="15">
    <source>
        <dbReference type="PROSITE-ProRule" id="PRU00560"/>
    </source>
</evidence>
<dbReference type="GO" id="GO:0005829">
    <property type="term" value="C:cytosol"/>
    <property type="evidence" value="ECO:0007669"/>
    <property type="project" value="TreeGrafter"/>
</dbReference>
<evidence type="ECO:0000256" key="12">
    <source>
        <dbReference type="ARBA" id="ARBA00034617"/>
    </source>
</evidence>
<dbReference type="EC" id="5.6.2.4" evidence="13"/>
<dbReference type="InterPro" id="IPR013986">
    <property type="entry name" value="DExx_box_DNA_helicase_dom_sf"/>
</dbReference>
<dbReference type="GO" id="GO:0004527">
    <property type="term" value="F:exonuclease activity"/>
    <property type="evidence" value="ECO:0007669"/>
    <property type="project" value="UniProtKB-KW"/>
</dbReference>
<accession>A0A366KAA4</accession>
<dbReference type="Pfam" id="PF13361">
    <property type="entry name" value="UvrD_C"/>
    <property type="match status" value="1"/>
</dbReference>
<name>A0A366KAA4_9BIFI</name>
<keyword evidence="11" id="KW-0413">Isomerase</keyword>
<keyword evidence="7" id="KW-0269">Exonuclease</keyword>
<evidence type="ECO:0000256" key="7">
    <source>
        <dbReference type="ARBA" id="ARBA00022839"/>
    </source>
</evidence>
<dbReference type="InterPro" id="IPR000212">
    <property type="entry name" value="DNA_helicase_UvrD/REP"/>
</dbReference>
<dbReference type="GO" id="GO:0000725">
    <property type="term" value="P:recombinational repair"/>
    <property type="evidence" value="ECO:0007669"/>
    <property type="project" value="TreeGrafter"/>
</dbReference>
<feature type="region of interest" description="Disordered" evidence="16">
    <location>
        <begin position="548"/>
        <end position="575"/>
    </location>
</feature>
<evidence type="ECO:0000256" key="3">
    <source>
        <dbReference type="ARBA" id="ARBA00022741"/>
    </source>
</evidence>
<feature type="region of interest" description="Disordered" evidence="16">
    <location>
        <begin position="1312"/>
        <end position="1358"/>
    </location>
</feature>
<feature type="region of interest" description="Disordered" evidence="16">
    <location>
        <begin position="1480"/>
        <end position="1504"/>
    </location>
</feature>
<evidence type="ECO:0000256" key="11">
    <source>
        <dbReference type="ARBA" id="ARBA00023235"/>
    </source>
</evidence>
<dbReference type="PANTHER" id="PTHR11070">
    <property type="entry name" value="UVRD / RECB / PCRA DNA HELICASE FAMILY MEMBER"/>
    <property type="match status" value="1"/>
</dbReference>
<dbReference type="GO" id="GO:0003677">
    <property type="term" value="F:DNA binding"/>
    <property type="evidence" value="ECO:0007669"/>
    <property type="project" value="UniProtKB-KW"/>
</dbReference>
<dbReference type="Proteomes" id="UP000252530">
    <property type="component" value="Unassembled WGS sequence"/>
</dbReference>
<proteinExistence type="inferred from homology"/>
<dbReference type="PROSITE" id="PS51217">
    <property type="entry name" value="UVRD_HELICASE_CTER"/>
    <property type="match status" value="1"/>
</dbReference>
<dbReference type="Gene3D" id="1.10.10.160">
    <property type="match status" value="1"/>
</dbReference>
<feature type="region of interest" description="Disordered" evidence="16">
    <location>
        <begin position="84"/>
        <end position="112"/>
    </location>
</feature>
<feature type="binding site" evidence="15">
    <location>
        <begin position="32"/>
        <end position="39"/>
    </location>
    <ligand>
        <name>ATP</name>
        <dbReference type="ChEBI" id="CHEBI:30616"/>
    </ligand>
</feature>
<dbReference type="PANTHER" id="PTHR11070:SF55">
    <property type="entry name" value="DNA 3'-5' HELICASE"/>
    <property type="match status" value="1"/>
</dbReference>
<evidence type="ECO:0000256" key="1">
    <source>
        <dbReference type="ARBA" id="ARBA00009922"/>
    </source>
</evidence>
<feature type="domain" description="UvrD-like helicase C-terminal" evidence="18">
    <location>
        <begin position="475"/>
        <end position="844"/>
    </location>
</feature>
<gene>
    <name evidence="19" type="ORF">CRD60_02035</name>
</gene>
<protein>
    <recommendedName>
        <fullName evidence="13">DNA 3'-5' helicase</fullName>
        <ecNumber evidence="13">5.6.2.4</ecNumber>
    </recommendedName>
</protein>
<feature type="compositionally biased region" description="Polar residues" evidence="16">
    <location>
        <begin position="548"/>
        <end position="558"/>
    </location>
</feature>
<keyword evidence="4" id="KW-0227">DNA damage</keyword>
<dbReference type="GO" id="GO:0043138">
    <property type="term" value="F:3'-5' DNA helicase activity"/>
    <property type="evidence" value="ECO:0007669"/>
    <property type="project" value="UniProtKB-EC"/>
</dbReference>
<evidence type="ECO:0000313" key="19">
    <source>
        <dbReference type="EMBL" id="RBP98644.1"/>
    </source>
</evidence>
<dbReference type="PROSITE" id="PS51198">
    <property type="entry name" value="UVRD_HELICASE_ATP_BIND"/>
    <property type="match status" value="1"/>
</dbReference>
<dbReference type="SUPFAM" id="SSF52540">
    <property type="entry name" value="P-loop containing nucleoside triphosphate hydrolases"/>
    <property type="match status" value="1"/>
</dbReference>
<dbReference type="OrthoDB" id="4812256at2"/>
<organism evidence="19 20">
    <name type="scientific">Bifidobacterium aemilianum</name>
    <dbReference type="NCBI Taxonomy" id="2493120"/>
    <lineage>
        <taxon>Bacteria</taxon>
        <taxon>Bacillati</taxon>
        <taxon>Actinomycetota</taxon>
        <taxon>Actinomycetes</taxon>
        <taxon>Bifidobacteriales</taxon>
        <taxon>Bifidobacteriaceae</taxon>
        <taxon>Bifidobacterium</taxon>
    </lineage>
</organism>
<evidence type="ECO:0000256" key="13">
    <source>
        <dbReference type="ARBA" id="ARBA00034808"/>
    </source>
</evidence>
<keyword evidence="2" id="KW-0540">Nuclease</keyword>
<dbReference type="InterPro" id="IPR027417">
    <property type="entry name" value="P-loop_NTPase"/>
</dbReference>
<evidence type="ECO:0000256" key="9">
    <source>
        <dbReference type="ARBA" id="ARBA00023125"/>
    </source>
</evidence>
<dbReference type="Gene3D" id="1.10.486.10">
    <property type="entry name" value="PCRA, domain 4"/>
    <property type="match status" value="1"/>
</dbReference>
<comment type="catalytic activity">
    <reaction evidence="14">
        <text>ATP + H2O = ADP + phosphate + H(+)</text>
        <dbReference type="Rhea" id="RHEA:13065"/>
        <dbReference type="ChEBI" id="CHEBI:15377"/>
        <dbReference type="ChEBI" id="CHEBI:15378"/>
        <dbReference type="ChEBI" id="CHEBI:30616"/>
        <dbReference type="ChEBI" id="CHEBI:43474"/>
        <dbReference type="ChEBI" id="CHEBI:456216"/>
        <dbReference type="EC" id="5.6.2.4"/>
    </reaction>
</comment>
<sequence length="1504" mass="162218">MSQDKARPSFVDSPEQAAVIQAPVGADLLVVAGAGSGKTYTMTRRIIELIGRGVAPERILGLTFTNKAASELLSRVSAAVAADRQAQAGGPDIGQPSKQSGEGGRREATSRSGGIRDMAISQTFLKPQISTYDAFFQTLVRQYGLLVGFDQQTQPLSEAGPQQLIANVLERHLDLLVEEQLGAFSTVVDKVHALSDAIASAMIGPGCSDMDQAMARIRAWDQAFSDQLDQALGDEQAPQEEPVVSSKPPKRRKKDSDQDHQRRLEEYQAAWHQRCLYRCGQLKTVVHQREVLLTLVEEYQQEKRRQNMAEFSDFTIAAYQLVSRFPSIGQTYRHRFSHVLLDEYQDTSTTQANLLAALFHGGQTGAAAHTDSAQAGPDQTGSADPLGQIGLTGSLGQLLEDLGPVVHTGAGAGASSHPLTGRANQVAVSAVGDPFQSIYAWRGASPGAFRLFQSNFGMAEGGKPYPLSVTRRNSQLVLEAANNLTAPLRLPERRPSSAREGEVSVQALRAMDTAPLGSVGVLGLETLGQEIDAVARFAKESIRLSQAAQEAGTSSQSEGADGSAGGRQSPSGAGPKVAVLFRTKSDMPAFAQGLQAAGLTCSMVGYSALLERPEVRDLLALLHLLADHTDSAHLMRLLATPRFGLGAEDLAALARLADRQNTRYRFRALAEAGLVPADAPQSQWSALIKDHQDQVANALFLVDLLSRQDLDELLEQSQAISPQGKAGIARMGRVLNEAQASFNEPLSVMVQRAVEALGLDVDLVLAQAINRPGQPVCSSQALSALEAVCSLVDDYSRELPEGVPPTLRGFVAWVDALSQVDDKSSAQPDTPADVMLMTIHQSKGLEWDAVAVVGMADGSFPSRQGDSLSVKEEDGHPGRLDPASGLWTPPQYQSTASTWLTNPAAVPVPVRVDTAILPSFPHNANDYGDALTALQELDGVERVEDEVFGQMRQVMGLDEEGQGRQLDRDGWYLSQQEEYGRRIHADERRLAYVALTRARRAALLTYSHLSALSRNPGQSTGQSSQPSNFWTEVFESLKGRDGIFPAPHQAAQEAEGTTEHGGDPSTGTARTGMSLTDLGAGRPAGFFAGEQAQHYWQLVVDQAWEEPLEASDQEETLPWPASSSPRVSRILTQGAQAVRRALADHQQADAGSDPLASWPVDSRIPERESLLERAKMLVADHDLMPWSATGADDKETLDRQLRQKGQRLLARSRQNVTSLQARAGLLGPQQARNYWRGLIRPIPQVASPAAQAGTIFHAWAEAFLKAVLISPDEELLGLAVAALPADAGALAQGEQPVAQTRESLLADLARREAEANPAGHAPSVGPDQTGDLAADGPVSTPAQTRAGQAHSPQHPDGRQAARLLQWERRLADSRWARRRPAAVERQIVASIPELDGTIVNGKLDAVFYGGLDEGDGSKTYTIIDWKTGRRPRKEEDINGKLLQLDLYRLLLSAMTGVPLASIDASLYYVSESREDLRELRAQDKDKQTILSGLSMGIPQESDDE</sequence>
<keyword evidence="10" id="KW-0234">DNA repair</keyword>
<evidence type="ECO:0000256" key="16">
    <source>
        <dbReference type="SAM" id="MobiDB-lite"/>
    </source>
</evidence>
<evidence type="ECO:0000256" key="14">
    <source>
        <dbReference type="ARBA" id="ARBA00048988"/>
    </source>
</evidence>
<keyword evidence="3 15" id="KW-0547">Nucleotide-binding</keyword>
<dbReference type="InterPro" id="IPR014016">
    <property type="entry name" value="UvrD-like_ATP-bd"/>
</dbReference>
<dbReference type="Pfam" id="PF00580">
    <property type="entry name" value="UvrD-helicase"/>
    <property type="match status" value="1"/>
</dbReference>
<dbReference type="RefSeq" id="WP_113859616.1">
    <property type="nucleotide sequence ID" value="NZ_PDCG01000001.1"/>
</dbReference>
<comment type="catalytic activity">
    <reaction evidence="12">
        <text>Couples ATP hydrolysis with the unwinding of duplex DNA by translocating in the 3'-5' direction.</text>
        <dbReference type="EC" id="5.6.2.4"/>
    </reaction>
</comment>
<dbReference type="Pfam" id="PF12705">
    <property type="entry name" value="PDDEXK_1"/>
    <property type="match status" value="1"/>
</dbReference>
<comment type="similarity">
    <text evidence="1">Belongs to the helicase family. UvrD subfamily.</text>
</comment>
<feature type="region of interest" description="Disordered" evidence="16">
    <location>
        <begin position="233"/>
        <end position="261"/>
    </location>
</feature>
<dbReference type="GO" id="GO:0033202">
    <property type="term" value="C:DNA helicase complex"/>
    <property type="evidence" value="ECO:0007669"/>
    <property type="project" value="TreeGrafter"/>
</dbReference>
<keyword evidence="8 15" id="KW-0067">ATP-binding</keyword>
<dbReference type="EMBL" id="PDCG01000001">
    <property type="protein sequence ID" value="RBP98644.1"/>
    <property type="molecule type" value="Genomic_DNA"/>
</dbReference>
<evidence type="ECO:0000259" key="18">
    <source>
        <dbReference type="PROSITE" id="PS51217"/>
    </source>
</evidence>